<dbReference type="AlphaFoldDB" id="A0A0P1AQP1"/>
<accession>A0A0P1AQP1</accession>
<keyword evidence="3" id="KW-1185">Reference proteome</keyword>
<feature type="compositionally biased region" description="Polar residues" evidence="1">
    <location>
        <begin position="135"/>
        <end position="149"/>
    </location>
</feature>
<dbReference type="RefSeq" id="XP_024580270.1">
    <property type="nucleotide sequence ID" value="XM_024729943.1"/>
</dbReference>
<evidence type="ECO:0000256" key="1">
    <source>
        <dbReference type="SAM" id="MobiDB-lite"/>
    </source>
</evidence>
<evidence type="ECO:0000313" key="3">
    <source>
        <dbReference type="Proteomes" id="UP000054928"/>
    </source>
</evidence>
<proteinExistence type="predicted"/>
<evidence type="ECO:0000313" key="2">
    <source>
        <dbReference type="EMBL" id="CEG43901.1"/>
    </source>
</evidence>
<dbReference type="Proteomes" id="UP000054928">
    <property type="component" value="Unassembled WGS sequence"/>
</dbReference>
<reference evidence="3" key="1">
    <citation type="submission" date="2014-09" db="EMBL/GenBank/DDBJ databases">
        <authorList>
            <person name="Sharma Rahul"/>
            <person name="Thines Marco"/>
        </authorList>
    </citation>
    <scope>NUCLEOTIDE SEQUENCE [LARGE SCALE GENOMIC DNA]</scope>
</reference>
<organism evidence="2 3">
    <name type="scientific">Plasmopara halstedii</name>
    <name type="common">Downy mildew of sunflower</name>
    <dbReference type="NCBI Taxonomy" id="4781"/>
    <lineage>
        <taxon>Eukaryota</taxon>
        <taxon>Sar</taxon>
        <taxon>Stramenopiles</taxon>
        <taxon>Oomycota</taxon>
        <taxon>Peronosporomycetes</taxon>
        <taxon>Peronosporales</taxon>
        <taxon>Peronosporaceae</taxon>
        <taxon>Plasmopara</taxon>
    </lineage>
</organism>
<dbReference type="GeneID" id="36409240"/>
<name>A0A0P1AQP1_PLAHL</name>
<dbReference type="EMBL" id="CCYD01000810">
    <property type="protein sequence ID" value="CEG43901.1"/>
    <property type="molecule type" value="Genomic_DNA"/>
</dbReference>
<sequence length="149" mass="16134">MSKRIQVAVTAKAKMMRSDYIPAENDELFEGDDSDLDNLLSDDCLDSDKARSRNVAVARNIYVDDTFPLSAKTLYAGKSTSKIPAKSPVETQPLIVAGEGDDSEALTIILDGDEGLTDGQGLDHNNDSESGLEYISNQNNATRGKNYVT</sequence>
<protein>
    <submittedName>
        <fullName evidence="2">Uncharacterized protein</fullName>
    </submittedName>
</protein>
<feature type="region of interest" description="Disordered" evidence="1">
    <location>
        <begin position="114"/>
        <end position="149"/>
    </location>
</feature>